<dbReference type="KEGG" id="ddn:DND132_3271"/>
<protein>
    <submittedName>
        <fullName evidence="1">Uncharacterized protein</fullName>
    </submittedName>
</protein>
<sequence length="356" mass="39745">MQKDMHFYGTYAVARIAGFAPEEARIVATADQFVDDATLAAPVSLNGRAYLLPVVSSHGMFELAKNSNTIDQWQVWLPFHFLPGNQGNDGERRLICLWGEPDNHVAEAVLNLALGERRKAHGLHFLGLVGHVLQDTYAHYGFCGMASDRNRIDQRTLTVRNKGSFEAWAEGVCRTFEGRFTGSVAEETRLGHASVATFPDLPYLKWGFRYKTAPELYPGYDLEERDNPGSFYLACTRLHALFRAYRNGLPSMEQSDGHASFSRQTSGALRSLLGRIEPELAARCGLWRERIADGSLFPALPEDRDVAYDDAPWRFAVMENNAGATLTHAYLFNRAARRYLDAVLTEVLPGADLLVV</sequence>
<dbReference type="STRING" id="641491.DND132_3271"/>
<dbReference type="OrthoDB" id="569000at2"/>
<proteinExistence type="predicted"/>
<accession>F0JKM5</accession>
<gene>
    <name evidence="1" type="ORF">DND132_3271</name>
</gene>
<reference evidence="1 2" key="1">
    <citation type="journal article" date="2011" name="J. Bacteriol.">
        <title>Genome sequence of the mercury-methylating strain Desulfovibrio desulfuricans ND132.</title>
        <authorList>
            <person name="Brown S.D."/>
            <person name="Gilmour C.C."/>
            <person name="Kucken A.M."/>
            <person name="Wall J.D."/>
            <person name="Elias D.A."/>
            <person name="Brandt C.C."/>
            <person name="Podar M."/>
            <person name="Chertkov O."/>
            <person name="Held B."/>
            <person name="Bruce D.C."/>
            <person name="Detter J.C."/>
            <person name="Tapia R."/>
            <person name="Han C.S."/>
            <person name="Goodwin L.A."/>
            <person name="Cheng J.F."/>
            <person name="Pitluck S."/>
            <person name="Woyke T."/>
            <person name="Mikhailova N."/>
            <person name="Ivanova N.N."/>
            <person name="Han J."/>
            <person name="Lucas S."/>
            <person name="Lapidus A.L."/>
            <person name="Land M.L."/>
            <person name="Hauser L.J."/>
            <person name="Palumbo A.V."/>
        </authorList>
    </citation>
    <scope>NUCLEOTIDE SEQUENCE [LARGE SCALE GENOMIC DNA]</scope>
    <source>
        <strain evidence="1 2">ND132</strain>
    </source>
</reference>
<dbReference type="Proteomes" id="UP000007845">
    <property type="component" value="Chromosome"/>
</dbReference>
<keyword evidence="2" id="KW-1185">Reference proteome</keyword>
<dbReference type="eggNOG" id="ENOG502Z8IF">
    <property type="taxonomic scope" value="Bacteria"/>
</dbReference>
<dbReference type="RefSeq" id="WP_014323898.1">
    <property type="nucleotide sequence ID" value="NC_016803.1"/>
</dbReference>
<dbReference type="InterPro" id="IPR046653">
    <property type="entry name" value="DUF6765"/>
</dbReference>
<name>F0JKM5_9BACT</name>
<evidence type="ECO:0000313" key="2">
    <source>
        <dbReference type="Proteomes" id="UP000007845"/>
    </source>
</evidence>
<dbReference type="Pfam" id="PF20551">
    <property type="entry name" value="DUF6765"/>
    <property type="match status" value="1"/>
</dbReference>
<dbReference type="HOGENOM" id="CLU_062570_0_0_7"/>
<evidence type="ECO:0000313" key="1">
    <source>
        <dbReference type="EMBL" id="EGB16474.1"/>
    </source>
</evidence>
<dbReference type="EMBL" id="CP003220">
    <property type="protein sequence ID" value="EGB16474.1"/>
    <property type="molecule type" value="Genomic_DNA"/>
</dbReference>
<organism evidence="1 2">
    <name type="scientific">Pseudodesulfovibrio mercurii</name>
    <dbReference type="NCBI Taxonomy" id="641491"/>
    <lineage>
        <taxon>Bacteria</taxon>
        <taxon>Pseudomonadati</taxon>
        <taxon>Thermodesulfobacteriota</taxon>
        <taxon>Desulfovibrionia</taxon>
        <taxon>Desulfovibrionales</taxon>
        <taxon>Desulfovibrionaceae</taxon>
    </lineage>
</organism>
<dbReference type="AlphaFoldDB" id="F0JKM5"/>